<dbReference type="SUPFAM" id="SSF55729">
    <property type="entry name" value="Acyl-CoA N-acyltransferases (Nat)"/>
    <property type="match status" value="1"/>
</dbReference>
<dbReference type="RefSeq" id="WP_243246998.1">
    <property type="nucleotide sequence ID" value="NZ_LOHG01000008.1"/>
</dbReference>
<accession>A0ABS9ZJM0</accession>
<dbReference type="CDD" id="cd04301">
    <property type="entry name" value="NAT_SF"/>
    <property type="match status" value="1"/>
</dbReference>
<dbReference type="Gene3D" id="3.40.630.30">
    <property type="match status" value="1"/>
</dbReference>
<gene>
    <name evidence="2" type="ORF">AUC61_14670</name>
</gene>
<dbReference type="InterPro" id="IPR000182">
    <property type="entry name" value="GNAT_dom"/>
</dbReference>
<keyword evidence="3" id="KW-1185">Reference proteome</keyword>
<comment type="caution">
    <text evidence="2">The sequence shown here is derived from an EMBL/GenBank/DDBJ whole genome shotgun (WGS) entry which is preliminary data.</text>
</comment>
<organism evidence="2 3">
    <name type="scientific">Pseudomonas maioricensis</name>
    <dbReference type="NCBI Taxonomy" id="1766623"/>
    <lineage>
        <taxon>Bacteria</taxon>
        <taxon>Pseudomonadati</taxon>
        <taxon>Pseudomonadota</taxon>
        <taxon>Gammaproteobacteria</taxon>
        <taxon>Pseudomonadales</taxon>
        <taxon>Pseudomonadaceae</taxon>
        <taxon>Pseudomonas</taxon>
    </lineage>
</organism>
<feature type="domain" description="N-acetyltransferase" evidence="1">
    <location>
        <begin position="1"/>
        <end position="131"/>
    </location>
</feature>
<evidence type="ECO:0000259" key="1">
    <source>
        <dbReference type="PROSITE" id="PS51186"/>
    </source>
</evidence>
<name>A0ABS9ZJM0_9PSED</name>
<dbReference type="InterPro" id="IPR016181">
    <property type="entry name" value="Acyl_CoA_acyltransferase"/>
</dbReference>
<sequence length="131" mass="15246">MLQLRKISSQREINSILLQERYYKGSSPKTHDFIAMSGDFEAGILIYEDCADTEGLIYEIFVLSEFRKRGVGNWILSRAEDIAVEFCHTKIRLDARTLDRDEMSHQDLATWYQSKGYVWFNAETGRLEKAV</sequence>
<reference evidence="2 3" key="1">
    <citation type="submission" date="2015-12" db="EMBL/GenBank/DDBJ databases">
        <title>Phylogenomics in the description of a new species in the Pseudomonas syringae group.</title>
        <authorList>
            <person name="Busquets A."/>
            <person name="Gomila M."/>
            <person name="Beiki F."/>
            <person name="Rahimian H."/>
            <person name="Mulet M."/>
            <person name="Sanchez D."/>
            <person name="Garcia-Valdes E."/>
            <person name="Lalucat J."/>
        </authorList>
    </citation>
    <scope>NUCLEOTIDE SEQUENCE [LARGE SCALE GENOMIC DNA]</scope>
    <source>
        <strain evidence="2 3">S25</strain>
    </source>
</reference>
<dbReference type="EMBL" id="LOHG01000008">
    <property type="protein sequence ID" value="MCI8210779.1"/>
    <property type="molecule type" value="Genomic_DNA"/>
</dbReference>
<dbReference type="Proteomes" id="UP001320513">
    <property type="component" value="Unassembled WGS sequence"/>
</dbReference>
<evidence type="ECO:0000313" key="3">
    <source>
        <dbReference type="Proteomes" id="UP001320513"/>
    </source>
</evidence>
<protein>
    <recommendedName>
        <fullName evidence="1">N-acetyltransferase domain-containing protein</fullName>
    </recommendedName>
</protein>
<dbReference type="Pfam" id="PF13508">
    <property type="entry name" value="Acetyltransf_7"/>
    <property type="match status" value="1"/>
</dbReference>
<evidence type="ECO:0000313" key="2">
    <source>
        <dbReference type="EMBL" id="MCI8210779.1"/>
    </source>
</evidence>
<dbReference type="PROSITE" id="PS51186">
    <property type="entry name" value="GNAT"/>
    <property type="match status" value="1"/>
</dbReference>
<proteinExistence type="predicted"/>